<dbReference type="GO" id="GO:0015658">
    <property type="term" value="F:branched-chain amino acid transmembrane transporter activity"/>
    <property type="evidence" value="ECO:0007669"/>
    <property type="project" value="TreeGrafter"/>
</dbReference>
<reference evidence="5 6" key="1">
    <citation type="journal article" date="2019" name="Extremophiles">
        <title>Biogeography of thermophiles and predominance of Thermus scotoductus in domestic water heaters.</title>
        <authorList>
            <person name="Wilpiszeski R.L."/>
            <person name="Zhang Z."/>
            <person name="House C.H."/>
        </authorList>
    </citation>
    <scope>NUCLEOTIDE SEQUENCE [LARGE SCALE GENOMIC DNA]</scope>
    <source>
        <strain evidence="5 6">34_S34</strain>
    </source>
</reference>
<dbReference type="Gene3D" id="3.40.50.300">
    <property type="entry name" value="P-loop containing nucleotide triphosphate hydrolases"/>
    <property type="match status" value="1"/>
</dbReference>
<accession>A0A430R6G3</accession>
<keyword evidence="3" id="KW-0029">Amino-acid transport</keyword>
<dbReference type="PANTHER" id="PTHR43820">
    <property type="entry name" value="HIGH-AFFINITY BRANCHED-CHAIN AMINO ACID TRANSPORT ATP-BINDING PROTEIN LIVF"/>
    <property type="match status" value="1"/>
</dbReference>
<evidence type="ECO:0000256" key="1">
    <source>
        <dbReference type="ARBA" id="ARBA00005417"/>
    </source>
</evidence>
<evidence type="ECO:0000259" key="4">
    <source>
        <dbReference type="Pfam" id="PF00005"/>
    </source>
</evidence>
<dbReference type="GO" id="GO:0016887">
    <property type="term" value="F:ATP hydrolysis activity"/>
    <property type="evidence" value="ECO:0007669"/>
    <property type="project" value="InterPro"/>
</dbReference>
<name>A0A430R6G3_THESC</name>
<evidence type="ECO:0000256" key="3">
    <source>
        <dbReference type="ARBA" id="ARBA00022970"/>
    </source>
</evidence>
<dbReference type="EMBL" id="PELP01000282">
    <property type="protein sequence ID" value="RTH03000.1"/>
    <property type="molecule type" value="Genomic_DNA"/>
</dbReference>
<dbReference type="GO" id="GO:0005524">
    <property type="term" value="F:ATP binding"/>
    <property type="evidence" value="ECO:0007669"/>
    <property type="project" value="UniProtKB-KW"/>
</dbReference>
<evidence type="ECO:0000256" key="2">
    <source>
        <dbReference type="ARBA" id="ARBA00022448"/>
    </source>
</evidence>
<dbReference type="GO" id="GO:0015807">
    <property type="term" value="P:L-amino acid transport"/>
    <property type="evidence" value="ECO:0007669"/>
    <property type="project" value="TreeGrafter"/>
</dbReference>
<dbReference type="InterPro" id="IPR052156">
    <property type="entry name" value="BCAA_Transport_ATP-bd_LivF"/>
</dbReference>
<dbReference type="Pfam" id="PF00005">
    <property type="entry name" value="ABC_tran"/>
    <property type="match status" value="1"/>
</dbReference>
<keyword evidence="5" id="KW-0547">Nucleotide-binding</keyword>
<keyword evidence="2" id="KW-0813">Transport</keyword>
<dbReference type="AlphaFoldDB" id="A0A430R6G3"/>
<protein>
    <submittedName>
        <fullName evidence="5">Branched-chain amino acid ABC transporter ATP-binding protein</fullName>
    </submittedName>
</protein>
<feature type="non-terminal residue" evidence="5">
    <location>
        <position position="52"/>
    </location>
</feature>
<proteinExistence type="inferred from homology"/>
<dbReference type="InterPro" id="IPR027417">
    <property type="entry name" value="P-loop_NTPase"/>
</dbReference>
<sequence>MKLRIEGLETGYGKAQVLFGMDLEVREGELVALLGANGAGKTTLLRTISGLI</sequence>
<organism evidence="5 6">
    <name type="scientific">Thermus scotoductus</name>
    <dbReference type="NCBI Taxonomy" id="37636"/>
    <lineage>
        <taxon>Bacteria</taxon>
        <taxon>Thermotogati</taxon>
        <taxon>Deinococcota</taxon>
        <taxon>Deinococci</taxon>
        <taxon>Thermales</taxon>
        <taxon>Thermaceae</taxon>
        <taxon>Thermus</taxon>
    </lineage>
</organism>
<keyword evidence="5" id="KW-0067">ATP-binding</keyword>
<dbReference type="InterPro" id="IPR003439">
    <property type="entry name" value="ABC_transporter-like_ATP-bd"/>
</dbReference>
<gene>
    <name evidence="5" type="primary">livF</name>
    <name evidence="5" type="ORF">CSW47_09540</name>
</gene>
<dbReference type="PANTHER" id="PTHR43820:SF4">
    <property type="entry name" value="HIGH-AFFINITY BRANCHED-CHAIN AMINO ACID TRANSPORT ATP-BINDING PROTEIN LIVF"/>
    <property type="match status" value="1"/>
</dbReference>
<comment type="caution">
    <text evidence="5">The sequence shown here is derived from an EMBL/GenBank/DDBJ whole genome shotgun (WGS) entry which is preliminary data.</text>
</comment>
<evidence type="ECO:0000313" key="6">
    <source>
        <dbReference type="Proteomes" id="UP000286734"/>
    </source>
</evidence>
<dbReference type="RefSeq" id="WP_126200593.1">
    <property type="nucleotide sequence ID" value="NZ_PELP01000282.1"/>
</dbReference>
<feature type="domain" description="ABC transporter" evidence="4">
    <location>
        <begin position="20"/>
        <end position="51"/>
    </location>
</feature>
<dbReference type="SUPFAM" id="SSF52540">
    <property type="entry name" value="P-loop containing nucleoside triphosphate hydrolases"/>
    <property type="match status" value="1"/>
</dbReference>
<comment type="similarity">
    <text evidence="1">Belongs to the ABC transporter superfamily.</text>
</comment>
<dbReference type="Proteomes" id="UP000286734">
    <property type="component" value="Unassembled WGS sequence"/>
</dbReference>
<evidence type="ECO:0000313" key="5">
    <source>
        <dbReference type="EMBL" id="RTH03000.1"/>
    </source>
</evidence>